<comment type="caution">
    <text evidence="2">The sequence shown here is derived from an EMBL/GenBank/DDBJ whole genome shotgun (WGS) entry which is preliminary data.</text>
</comment>
<dbReference type="EMBL" id="LNGD01000158">
    <property type="protein sequence ID" value="KYC47432.1"/>
    <property type="molecule type" value="Genomic_DNA"/>
</dbReference>
<name>A0A150IRA6_9EURY</name>
<keyword evidence="1" id="KW-1133">Transmembrane helix</keyword>
<feature type="transmembrane region" description="Helical" evidence="1">
    <location>
        <begin position="74"/>
        <end position="91"/>
    </location>
</feature>
<dbReference type="Proteomes" id="UP000075578">
    <property type="component" value="Unassembled WGS sequence"/>
</dbReference>
<dbReference type="AlphaFoldDB" id="A0A150IRA6"/>
<keyword evidence="1" id="KW-0812">Transmembrane</keyword>
<evidence type="ECO:0000256" key="1">
    <source>
        <dbReference type="SAM" id="Phobius"/>
    </source>
</evidence>
<reference evidence="2 3" key="1">
    <citation type="journal article" date="2016" name="ISME J.">
        <title>Chasing the elusive Euryarchaeota class WSA2: genomes reveal a uniquely fastidious methyl-reducing methanogen.</title>
        <authorList>
            <person name="Nobu M.K."/>
            <person name="Narihiro T."/>
            <person name="Kuroda K."/>
            <person name="Mei R."/>
            <person name="Liu W.T."/>
        </authorList>
    </citation>
    <scope>NUCLEOTIDE SEQUENCE [LARGE SCALE GENOMIC DNA]</scope>
    <source>
        <strain evidence="2">U1lsi0528_Bin089</strain>
    </source>
</reference>
<keyword evidence="1" id="KW-0472">Membrane</keyword>
<proteinExistence type="predicted"/>
<accession>A0A150IRA6</accession>
<sequence>MGGQKEVLIAMNISHFNNRGHTMGEELVLSTIKDTIKIKVIPILGAVLVIPIVNAFCLDLALKVFRISLDISKWELYFASLVATIIISILWKK</sequence>
<organism evidence="2 3">
    <name type="scientific">Candidatus Methanofastidiosum methylothiophilum</name>
    <dbReference type="NCBI Taxonomy" id="1705564"/>
    <lineage>
        <taxon>Archaea</taxon>
        <taxon>Methanobacteriati</taxon>
        <taxon>Methanobacteriota</taxon>
        <taxon>Stenosarchaea group</taxon>
        <taxon>Candidatus Methanofastidiosia</taxon>
        <taxon>Candidatus Methanofastidiosales</taxon>
        <taxon>Candidatus Methanofastidiosaceae</taxon>
        <taxon>Candidatus Methanofastidiosum</taxon>
    </lineage>
</organism>
<feature type="transmembrane region" description="Helical" evidence="1">
    <location>
        <begin position="40"/>
        <end position="62"/>
    </location>
</feature>
<evidence type="ECO:0000313" key="2">
    <source>
        <dbReference type="EMBL" id="KYC47432.1"/>
    </source>
</evidence>
<protein>
    <submittedName>
        <fullName evidence="2">Uncharacterized protein</fullName>
    </submittedName>
</protein>
<evidence type="ECO:0000313" key="3">
    <source>
        <dbReference type="Proteomes" id="UP000075578"/>
    </source>
</evidence>
<gene>
    <name evidence="2" type="ORF">AMQ74_01682</name>
</gene>